<dbReference type="PROSITE" id="PS51257">
    <property type="entry name" value="PROKAR_LIPOPROTEIN"/>
    <property type="match status" value="1"/>
</dbReference>
<dbReference type="Proteomes" id="UP001156389">
    <property type="component" value="Unassembled WGS sequence"/>
</dbReference>
<name>A0ABT2JX52_9ACTN</name>
<organism evidence="2 3">
    <name type="scientific">Streptomyces gossypii</name>
    <dbReference type="NCBI Taxonomy" id="2883101"/>
    <lineage>
        <taxon>Bacteria</taxon>
        <taxon>Bacillati</taxon>
        <taxon>Actinomycetota</taxon>
        <taxon>Actinomycetes</taxon>
        <taxon>Kitasatosporales</taxon>
        <taxon>Streptomycetaceae</taxon>
        <taxon>Streptomyces</taxon>
    </lineage>
</organism>
<feature type="region of interest" description="Disordered" evidence="1">
    <location>
        <begin position="422"/>
        <end position="451"/>
    </location>
</feature>
<dbReference type="CDD" id="cd14750">
    <property type="entry name" value="PBP2_TMBP"/>
    <property type="match status" value="1"/>
</dbReference>
<dbReference type="InterPro" id="IPR006059">
    <property type="entry name" value="SBP"/>
</dbReference>
<dbReference type="EMBL" id="JAJAGO010000010">
    <property type="protein sequence ID" value="MCT2592485.1"/>
    <property type="molecule type" value="Genomic_DNA"/>
</dbReference>
<evidence type="ECO:0000313" key="2">
    <source>
        <dbReference type="EMBL" id="MCT2592485.1"/>
    </source>
</evidence>
<comment type="caution">
    <text evidence="2">The sequence shown here is derived from an EMBL/GenBank/DDBJ whole genome shotgun (WGS) entry which is preliminary data.</text>
</comment>
<gene>
    <name evidence="2" type="ORF">LHJ74_21675</name>
</gene>
<accession>A0ABT2JX52</accession>
<reference evidence="2 3" key="1">
    <citation type="submission" date="2021-10" db="EMBL/GenBank/DDBJ databases">
        <title>Streptomyces gossypii sp. nov., isolated from soil collected from cotton field.</title>
        <authorList>
            <person name="Ge X."/>
            <person name="Chen X."/>
            <person name="Liu W."/>
        </authorList>
    </citation>
    <scope>NUCLEOTIDE SEQUENCE [LARGE SCALE GENOMIC DNA]</scope>
    <source>
        <strain evidence="2 3">N2-109</strain>
    </source>
</reference>
<sequence>MRPTAPLIFSLTAAVALSTLTGCGGGSGNDKDTLEVAFPKDTNNKVTWRDDYIDDIAAKFEKANPGKDVKPVPIQATGNDYYTKIQQMMRSSKTAPDLVYEDTFLINSDIKSGYLLPLDGYLKDWKDWDQFEESAKKAARAEDGKTYGVPDGTDTRGLWFNKKLFKKAGLPQDWQPRTWDEVLETARTLKRKLPDVIPLNVFTGKGAGEAAAMQGFEMLLYGTDDPLYDEGSRKWVTGSKGFRDSLEFVETVYSEKLGPDVSDALDANIQTRVPTEYLPEGKLAIALDGSWLSQQWIKTGGKPWPEWSTTMGRAAMPTQDGGGAGKVSMSGGWTWSIPKQSDNHDLAWKMIKTFQTQQNATDFCVRGAQIAVRADVAEDPQYQGSMPGIEFFTDLVEVSEYRPALPVYPQVSAALTEAMEQVTAGDASPGEAADRYDEELESLTDGAVTTR</sequence>
<evidence type="ECO:0000256" key="1">
    <source>
        <dbReference type="SAM" id="MobiDB-lite"/>
    </source>
</evidence>
<protein>
    <submittedName>
        <fullName evidence="2">ABC transporter substrate-binding protein</fullName>
    </submittedName>
</protein>
<evidence type="ECO:0000313" key="3">
    <source>
        <dbReference type="Proteomes" id="UP001156389"/>
    </source>
</evidence>
<dbReference type="PANTHER" id="PTHR43649:SF14">
    <property type="entry name" value="BLR3389 PROTEIN"/>
    <property type="match status" value="1"/>
</dbReference>
<dbReference type="PANTHER" id="PTHR43649">
    <property type="entry name" value="ARABINOSE-BINDING PROTEIN-RELATED"/>
    <property type="match status" value="1"/>
</dbReference>
<keyword evidence="3" id="KW-1185">Reference proteome</keyword>
<proteinExistence type="predicted"/>
<dbReference type="Pfam" id="PF01547">
    <property type="entry name" value="SBP_bac_1"/>
    <property type="match status" value="1"/>
</dbReference>
<dbReference type="InterPro" id="IPR050490">
    <property type="entry name" value="Bact_solute-bd_prot1"/>
</dbReference>
<dbReference type="SUPFAM" id="SSF53850">
    <property type="entry name" value="Periplasmic binding protein-like II"/>
    <property type="match status" value="1"/>
</dbReference>
<dbReference type="Gene3D" id="3.40.190.10">
    <property type="entry name" value="Periplasmic binding protein-like II"/>
    <property type="match status" value="2"/>
</dbReference>
<dbReference type="RefSeq" id="WP_260219809.1">
    <property type="nucleotide sequence ID" value="NZ_JAJAGO010000010.1"/>
</dbReference>